<comment type="caution">
    <text evidence="2">The sequence shown here is derived from an EMBL/GenBank/DDBJ whole genome shotgun (WGS) entry which is preliminary data.</text>
</comment>
<sequence>MTPLARLGRYSYWIIGISLTAATMTLLTQQASSEEQQPPTEAAQEAHLVEQRQRGQIEGVYLFHPSLDASTIQVEVRENRATLVGEVESHVQRDLAQELAMSIDGIDTVSNQLQVNPRLTEDHHSSPAWSEQQSDSALLAKVKTRLLANINLPGARIAVDTQQGHVTLGGEVDHRDQQELAYYTTLNTQGVRSVESTLNVTPKEE</sequence>
<name>A0A3N1NEZ5_9GAMM</name>
<dbReference type="PANTHER" id="PTHR34606:SF15">
    <property type="entry name" value="BON DOMAIN-CONTAINING PROTEIN"/>
    <property type="match status" value="1"/>
</dbReference>
<feature type="domain" description="BON" evidence="1">
    <location>
        <begin position="134"/>
        <end position="202"/>
    </location>
</feature>
<organism evidence="2 3">
    <name type="scientific">Marinimicrobium koreense</name>
    <dbReference type="NCBI Taxonomy" id="306545"/>
    <lineage>
        <taxon>Bacteria</taxon>
        <taxon>Pseudomonadati</taxon>
        <taxon>Pseudomonadota</taxon>
        <taxon>Gammaproteobacteria</taxon>
        <taxon>Cellvibrionales</taxon>
        <taxon>Cellvibrionaceae</taxon>
        <taxon>Marinimicrobium</taxon>
    </lineage>
</organism>
<dbReference type="InterPro" id="IPR051686">
    <property type="entry name" value="Lipoprotein_DolP"/>
</dbReference>
<feature type="domain" description="BON" evidence="1">
    <location>
        <begin position="49"/>
        <end position="117"/>
    </location>
</feature>
<evidence type="ECO:0000313" key="2">
    <source>
        <dbReference type="EMBL" id="ROQ18474.1"/>
    </source>
</evidence>
<dbReference type="PANTHER" id="PTHR34606">
    <property type="entry name" value="BON DOMAIN-CONTAINING PROTEIN"/>
    <property type="match status" value="1"/>
</dbReference>
<keyword evidence="3" id="KW-1185">Reference proteome</keyword>
<dbReference type="InterPro" id="IPR007055">
    <property type="entry name" value="BON_dom"/>
</dbReference>
<dbReference type="Pfam" id="PF04972">
    <property type="entry name" value="BON"/>
    <property type="match status" value="2"/>
</dbReference>
<dbReference type="PROSITE" id="PS50914">
    <property type="entry name" value="BON"/>
    <property type="match status" value="2"/>
</dbReference>
<dbReference type="EMBL" id="RJUK01000002">
    <property type="protein sequence ID" value="ROQ18474.1"/>
    <property type="molecule type" value="Genomic_DNA"/>
</dbReference>
<dbReference type="RefSeq" id="WP_123639102.1">
    <property type="nucleotide sequence ID" value="NZ_RJUK01000002.1"/>
</dbReference>
<dbReference type="OrthoDB" id="870892at2"/>
<proteinExistence type="predicted"/>
<accession>A0A3N1NEZ5</accession>
<gene>
    <name evidence="2" type="ORF">EDC38_2701</name>
</gene>
<protein>
    <submittedName>
        <fullName evidence="2">BON domain-containing protein</fullName>
    </submittedName>
</protein>
<evidence type="ECO:0000259" key="1">
    <source>
        <dbReference type="PROSITE" id="PS50914"/>
    </source>
</evidence>
<reference evidence="2 3" key="1">
    <citation type="submission" date="2018-11" db="EMBL/GenBank/DDBJ databases">
        <title>Genomic Encyclopedia of Type Strains, Phase IV (KMG-IV): sequencing the most valuable type-strain genomes for metagenomic binning, comparative biology and taxonomic classification.</title>
        <authorList>
            <person name="Goeker M."/>
        </authorList>
    </citation>
    <scope>NUCLEOTIDE SEQUENCE [LARGE SCALE GENOMIC DNA]</scope>
    <source>
        <strain evidence="2 3">DSM 16974</strain>
    </source>
</reference>
<dbReference type="AlphaFoldDB" id="A0A3N1NEZ5"/>
<dbReference type="Proteomes" id="UP000273643">
    <property type="component" value="Unassembled WGS sequence"/>
</dbReference>
<evidence type="ECO:0000313" key="3">
    <source>
        <dbReference type="Proteomes" id="UP000273643"/>
    </source>
</evidence>
<dbReference type="Gene3D" id="3.30.1340.30">
    <property type="match status" value="2"/>
</dbReference>